<feature type="transmembrane region" description="Helical" evidence="1">
    <location>
        <begin position="12"/>
        <end position="32"/>
    </location>
</feature>
<evidence type="ECO:0000313" key="2">
    <source>
        <dbReference type="EMBL" id="MBF4162271.1"/>
    </source>
</evidence>
<feature type="transmembrane region" description="Helical" evidence="1">
    <location>
        <begin position="60"/>
        <end position="79"/>
    </location>
</feature>
<feature type="transmembrane region" description="Helical" evidence="1">
    <location>
        <begin position="298"/>
        <end position="320"/>
    </location>
</feature>
<accession>A0A930V1Q0</accession>
<feature type="transmembrane region" description="Helical" evidence="1">
    <location>
        <begin position="217"/>
        <end position="246"/>
    </location>
</feature>
<keyword evidence="1" id="KW-0472">Membrane</keyword>
<proteinExistence type="predicted"/>
<sequence>MPGRLLARRTPWIGLGVALVLVAAAFAVPPLTGWQVYARAPRSASDLGAPPLHGVWDPKLFGPGTIPAILVAWVGWRWFARWVVSARWWQLQSVGYVLGLMWLFSLALVDGPEGLSRVLGHSSEYLESARDVGSIGSLLHHYVDRMPIDSPGAWPTQPAGHPPLALLLFVALVRVGLGGSLAAGCVVTVIAALVAPLVLSTVRTLGAEDLARRVAPFLVLTPAAVFMAVSADAVFSAVAAGGLALLARGATAQRLTWVGWSAAAGLVLGAGVMMSYGLPLIGLVCLAVLVTARSWRPLPVAALAALLVVIGFALAGFSWWEAYPVLHDRYWAGVAAVRPAAYWMWGDLALLAISAGPLVYAGIAVLVPRVRGLAGVHHLHHDLRPAWTPAARAVVLLAAAGVLCVVVADVSRMSKAEVERIWLPFMPWITLAVALLPQKWRRWGLLGQLVWALAVQQLFYTSW</sequence>
<evidence type="ECO:0000313" key="3">
    <source>
        <dbReference type="Proteomes" id="UP000656804"/>
    </source>
</evidence>
<name>A0A930V1Q0_9ACTN</name>
<dbReference type="EMBL" id="JADIVZ010000004">
    <property type="protein sequence ID" value="MBF4162271.1"/>
    <property type="molecule type" value="Genomic_DNA"/>
</dbReference>
<comment type="caution">
    <text evidence="2">The sequence shown here is derived from an EMBL/GenBank/DDBJ whole genome shotgun (WGS) entry which is preliminary data.</text>
</comment>
<feature type="transmembrane region" description="Helical" evidence="1">
    <location>
        <begin position="258"/>
        <end position="291"/>
    </location>
</feature>
<organism evidence="2 3">
    <name type="scientific">Nocardioides acrostichi</name>
    <dbReference type="NCBI Taxonomy" id="2784339"/>
    <lineage>
        <taxon>Bacteria</taxon>
        <taxon>Bacillati</taxon>
        <taxon>Actinomycetota</taxon>
        <taxon>Actinomycetes</taxon>
        <taxon>Propionibacteriales</taxon>
        <taxon>Nocardioidaceae</taxon>
        <taxon>Nocardioides</taxon>
    </lineage>
</organism>
<protein>
    <submittedName>
        <fullName evidence="2">Uncharacterized protein</fullName>
    </submittedName>
</protein>
<feature type="transmembrane region" description="Helical" evidence="1">
    <location>
        <begin position="389"/>
        <end position="408"/>
    </location>
</feature>
<dbReference type="Proteomes" id="UP000656804">
    <property type="component" value="Unassembled WGS sequence"/>
</dbReference>
<keyword evidence="1" id="KW-0812">Transmembrane</keyword>
<dbReference type="RefSeq" id="WP_194503503.1">
    <property type="nucleotide sequence ID" value="NZ_JADIVZ010000004.1"/>
</dbReference>
<feature type="transmembrane region" description="Helical" evidence="1">
    <location>
        <begin position="340"/>
        <end position="368"/>
    </location>
</feature>
<keyword evidence="3" id="KW-1185">Reference proteome</keyword>
<gene>
    <name evidence="2" type="ORF">ISG29_11270</name>
</gene>
<evidence type="ECO:0000256" key="1">
    <source>
        <dbReference type="SAM" id="Phobius"/>
    </source>
</evidence>
<reference evidence="2" key="1">
    <citation type="submission" date="2020-11" db="EMBL/GenBank/DDBJ databases">
        <title>Nocardioides sp. CBS4Y-1, whole genome shotgun sequence.</title>
        <authorList>
            <person name="Tuo L."/>
        </authorList>
    </citation>
    <scope>NUCLEOTIDE SEQUENCE</scope>
    <source>
        <strain evidence="2">CBS4Y-1</strain>
    </source>
</reference>
<feature type="transmembrane region" description="Helical" evidence="1">
    <location>
        <begin position="164"/>
        <end position="197"/>
    </location>
</feature>
<dbReference type="AlphaFoldDB" id="A0A930V1Q0"/>
<keyword evidence="1" id="KW-1133">Transmembrane helix</keyword>